<dbReference type="RefSeq" id="WP_162289639.1">
    <property type="nucleotide sequence ID" value="NZ_JAAFAN010000023.1"/>
</dbReference>
<feature type="domain" description="Right handed beta helix" evidence="4">
    <location>
        <begin position="485"/>
        <end position="607"/>
    </location>
</feature>
<dbReference type="Pfam" id="PF13229">
    <property type="entry name" value="Beta_helix"/>
    <property type="match status" value="1"/>
</dbReference>
<evidence type="ECO:0000259" key="4">
    <source>
        <dbReference type="Pfam" id="PF13229"/>
    </source>
</evidence>
<proteinExistence type="predicted"/>
<comment type="caution">
    <text evidence="5">The sequence shown here is derived from an EMBL/GenBank/DDBJ whole genome shotgun (WGS) entry which is preliminary data.</text>
</comment>
<sequence>MRPSTSRGVGRARGAASALLASLLALVLVTGPAAASPAVASPAVVPAATPAAGDGARAVVDVTDFGADPSGALDSTPAVAAALDHAKDLGGPTRVVFPTGTYQLYPDRAPVRELYVSNTVGADQRYKDKRIAILVEDMDDVVVDGEGSRLVMHGEQTIFASIRSRDVVFEDFTTEWVAPRTLDLTVVAAGTTNGQTYRDLRVPDGYGYAVDGTTVRWSGESSPYTGAPYWTDQGAFGYQQVVDLATGRSSRGSWDGASTNPFAGVSAITDLGDARLRFVYAASAAPAPVGRVFQMRRTHRDTPAGFVWESERMTVRDATFGHLHGFGIVAQLTEDLTIDRVRFRAAADSWRTSAASADLVQVSGGRGTVTITDSDFGFAHDDPINVHGTYVELVSVDGPRTATFAYRHGETAGFPQFYAGDELALVDKATMTDVPGGTATVVAVDGPTGTDTSHDLTRMTVTLDRDLPAGIAPGAVVAENVTYTPAVEIRGNHFESVPTRGILVTTRKPVLVEDNTFDQMGMASIYVSADARSWYESSVVRDLTIRGNTFTRAQSPVIWFDPTSGGGDSAVTAHAGVVVEDNTFVVGDVTLLQAKSVAGLDVRGNTVVRDDAARSLALTVDRTTLAVGESAVASATGTATTASAPLFRLQGSRDVRLHDNRYDTGFNRRVDVSGMRAGDVTVEDAGFRVGADARTDGLGTVGFTSSRRARRARRSPPR</sequence>
<accession>A0ABX0BAA5</accession>
<evidence type="ECO:0008006" key="7">
    <source>
        <dbReference type="Google" id="ProtNLM"/>
    </source>
</evidence>
<dbReference type="InterPro" id="IPR011050">
    <property type="entry name" value="Pectin_lyase_fold/virulence"/>
</dbReference>
<organism evidence="5 6">
    <name type="scientific">Cellulosimicrobium composti</name>
    <dbReference type="NCBI Taxonomy" id="2672572"/>
    <lineage>
        <taxon>Bacteria</taxon>
        <taxon>Bacillati</taxon>
        <taxon>Actinomycetota</taxon>
        <taxon>Actinomycetes</taxon>
        <taxon>Micrococcales</taxon>
        <taxon>Promicromonosporaceae</taxon>
        <taxon>Cellulosimicrobium</taxon>
    </lineage>
</organism>
<keyword evidence="6" id="KW-1185">Reference proteome</keyword>
<protein>
    <recommendedName>
        <fullName evidence="7">Right-handed parallel beta-helix repeat-containing protein</fullName>
    </recommendedName>
</protein>
<name>A0ABX0BAA5_9MICO</name>
<evidence type="ECO:0000259" key="3">
    <source>
        <dbReference type="Pfam" id="PF12708"/>
    </source>
</evidence>
<reference evidence="5 6" key="1">
    <citation type="journal article" date="2021" name="Arch. Microbiol.">
        <title>Cellulosimicrobium fucosivorans sp. nov., isolated from San Elijo Lagoon, contains a fucose metabolic pathway linked to carotenoid production.</title>
        <authorList>
            <person name="Aviles F.A."/>
            <person name="Kyndt J.A."/>
        </authorList>
    </citation>
    <scope>NUCLEOTIDE SEQUENCE [LARGE SCALE GENOMIC DNA]</scope>
    <source>
        <strain evidence="5 6">SE3</strain>
    </source>
</reference>
<dbReference type="Proteomes" id="UP000471672">
    <property type="component" value="Unassembled WGS sequence"/>
</dbReference>
<dbReference type="SMART" id="SM00710">
    <property type="entry name" value="PbH1"/>
    <property type="match status" value="6"/>
</dbReference>
<evidence type="ECO:0000256" key="2">
    <source>
        <dbReference type="SAM" id="SignalP"/>
    </source>
</evidence>
<evidence type="ECO:0000313" key="5">
    <source>
        <dbReference type="EMBL" id="NDO89517.1"/>
    </source>
</evidence>
<evidence type="ECO:0000313" key="6">
    <source>
        <dbReference type="Proteomes" id="UP000471672"/>
    </source>
</evidence>
<dbReference type="Gene3D" id="2.160.20.10">
    <property type="entry name" value="Single-stranded right-handed beta-helix, Pectin lyase-like"/>
    <property type="match status" value="2"/>
</dbReference>
<dbReference type="EMBL" id="JAAFAN010000023">
    <property type="protein sequence ID" value="NDO89517.1"/>
    <property type="molecule type" value="Genomic_DNA"/>
</dbReference>
<dbReference type="InterPro" id="IPR012334">
    <property type="entry name" value="Pectin_lyas_fold"/>
</dbReference>
<feature type="signal peptide" evidence="2">
    <location>
        <begin position="1"/>
        <end position="35"/>
    </location>
</feature>
<feature type="compositionally biased region" description="Basic residues" evidence="1">
    <location>
        <begin position="707"/>
        <end position="718"/>
    </location>
</feature>
<dbReference type="SUPFAM" id="SSF51126">
    <property type="entry name" value="Pectin lyase-like"/>
    <property type="match status" value="1"/>
</dbReference>
<feature type="region of interest" description="Disordered" evidence="1">
    <location>
        <begin position="698"/>
        <end position="718"/>
    </location>
</feature>
<feature type="chain" id="PRO_5045931847" description="Right-handed parallel beta-helix repeat-containing protein" evidence="2">
    <location>
        <begin position="36"/>
        <end position="718"/>
    </location>
</feature>
<gene>
    <name evidence="5" type="ORF">GYH36_08575</name>
</gene>
<dbReference type="InterPro" id="IPR039448">
    <property type="entry name" value="Beta_helix"/>
</dbReference>
<dbReference type="InterPro" id="IPR006626">
    <property type="entry name" value="PbH1"/>
</dbReference>
<evidence type="ECO:0000256" key="1">
    <source>
        <dbReference type="SAM" id="MobiDB-lite"/>
    </source>
</evidence>
<dbReference type="InterPro" id="IPR024535">
    <property type="entry name" value="RHGA/B-epi-like_pectate_lyase"/>
</dbReference>
<keyword evidence="2" id="KW-0732">Signal</keyword>
<feature type="domain" description="Rhamnogalacturonase A/B/Epimerase-like pectate lyase" evidence="3">
    <location>
        <begin position="60"/>
        <end position="104"/>
    </location>
</feature>
<dbReference type="Pfam" id="PF12708">
    <property type="entry name" value="Pect-lyase_RHGA_epim"/>
    <property type="match status" value="1"/>
</dbReference>